<name>A0A5C6YQV9_9FLAO</name>
<dbReference type="PROSITE" id="PS51257">
    <property type="entry name" value="PROKAR_LIPOPROTEIN"/>
    <property type="match status" value="1"/>
</dbReference>
<organism evidence="1 2">
    <name type="scientific">Aequorivita lipolytica</name>
    <dbReference type="NCBI Taxonomy" id="153267"/>
    <lineage>
        <taxon>Bacteria</taxon>
        <taxon>Pseudomonadati</taxon>
        <taxon>Bacteroidota</taxon>
        <taxon>Flavobacteriia</taxon>
        <taxon>Flavobacteriales</taxon>
        <taxon>Flavobacteriaceae</taxon>
        <taxon>Aequorivita</taxon>
    </lineage>
</organism>
<protein>
    <submittedName>
        <fullName evidence="1">Uncharacterized protein</fullName>
    </submittedName>
</protein>
<accession>A0A5C6YQV9</accession>
<keyword evidence="2" id="KW-1185">Reference proteome</keyword>
<dbReference type="OrthoDB" id="1454586at2"/>
<dbReference type="EMBL" id="VORU01000003">
    <property type="protein sequence ID" value="TXD69833.1"/>
    <property type="molecule type" value="Genomic_DNA"/>
</dbReference>
<gene>
    <name evidence="1" type="ORF">ESV24_05170</name>
</gene>
<reference evidence="1 2" key="1">
    <citation type="submission" date="2019-08" db="EMBL/GenBank/DDBJ databases">
        <title>Genome of Aequorivita lipolytica Y10-2 (type strain).</title>
        <authorList>
            <person name="Bowman J.P."/>
        </authorList>
    </citation>
    <scope>NUCLEOTIDE SEQUENCE [LARGE SCALE GENOMIC DNA]</scope>
    <source>
        <strain evidence="1 2">Y10-2</strain>
    </source>
</reference>
<evidence type="ECO:0000313" key="1">
    <source>
        <dbReference type="EMBL" id="TXD69833.1"/>
    </source>
</evidence>
<comment type="caution">
    <text evidence="1">The sequence shown here is derived from an EMBL/GenBank/DDBJ whole genome shotgun (WGS) entry which is preliminary data.</text>
</comment>
<evidence type="ECO:0000313" key="2">
    <source>
        <dbReference type="Proteomes" id="UP000321945"/>
    </source>
</evidence>
<sequence length="108" mass="12373">MKSLFLIGFAMVLFTACEKQEKRYTQQSPEIDTHYPVNDPSSMKQKIVTELGLLDISIIISDLEELQEKVKYISKNLPLNSSEIKIDTLNYTTNELSSIAFISKNNKR</sequence>
<proteinExistence type="predicted"/>
<dbReference type="RefSeq" id="WP_111814722.1">
    <property type="nucleotide sequence ID" value="NZ_CBCRZQ010000002.1"/>
</dbReference>
<dbReference type="Proteomes" id="UP000321945">
    <property type="component" value="Unassembled WGS sequence"/>
</dbReference>
<dbReference type="AlphaFoldDB" id="A0A5C6YQV9"/>